<organism evidence="2 3">
    <name type="scientific">Calocera cornea HHB12733</name>
    <dbReference type="NCBI Taxonomy" id="1353952"/>
    <lineage>
        <taxon>Eukaryota</taxon>
        <taxon>Fungi</taxon>
        <taxon>Dikarya</taxon>
        <taxon>Basidiomycota</taxon>
        <taxon>Agaricomycotina</taxon>
        <taxon>Dacrymycetes</taxon>
        <taxon>Dacrymycetales</taxon>
        <taxon>Dacrymycetaceae</taxon>
        <taxon>Calocera</taxon>
    </lineage>
</organism>
<reference evidence="2 3" key="1">
    <citation type="journal article" date="2016" name="Mol. Biol. Evol.">
        <title>Comparative Genomics of Early-Diverging Mushroom-Forming Fungi Provides Insights into the Origins of Lignocellulose Decay Capabilities.</title>
        <authorList>
            <person name="Nagy L.G."/>
            <person name="Riley R."/>
            <person name="Tritt A."/>
            <person name="Adam C."/>
            <person name="Daum C."/>
            <person name="Floudas D."/>
            <person name="Sun H."/>
            <person name="Yadav J.S."/>
            <person name="Pangilinan J."/>
            <person name="Larsson K.H."/>
            <person name="Matsuura K."/>
            <person name="Barry K."/>
            <person name="Labutti K."/>
            <person name="Kuo R."/>
            <person name="Ohm R.A."/>
            <person name="Bhattacharya S.S."/>
            <person name="Shirouzu T."/>
            <person name="Yoshinaga Y."/>
            <person name="Martin F.M."/>
            <person name="Grigoriev I.V."/>
            <person name="Hibbett D.S."/>
        </authorList>
    </citation>
    <scope>NUCLEOTIDE SEQUENCE [LARGE SCALE GENOMIC DNA]</scope>
    <source>
        <strain evidence="2 3">HHB12733</strain>
    </source>
</reference>
<dbReference type="Proteomes" id="UP000076842">
    <property type="component" value="Unassembled WGS sequence"/>
</dbReference>
<dbReference type="InParanoid" id="A0A165C1F5"/>
<evidence type="ECO:0000256" key="1">
    <source>
        <dbReference type="SAM" id="MobiDB-lite"/>
    </source>
</evidence>
<evidence type="ECO:0000313" key="3">
    <source>
        <dbReference type="Proteomes" id="UP000076842"/>
    </source>
</evidence>
<gene>
    <name evidence="2" type="ORF">CALCODRAFT_559249</name>
</gene>
<sequence>MYPFSRHLTVEDINFPALITNFNTKPHIINSMRSSSPTSPYTYTPPASPKAGSKPVPASGDRLLDLILTAPEELIAPSGSTVRIHPAGPDEAFVSVHPRFNRTCIDLDFCPPWPDARRVTARVMREDWEQRRCTAEDTRRAALKAYERVKSGLGWQIWEIVLPSELPLEEDSDPSDDDSGESTISWFSSESDSSV</sequence>
<feature type="compositionally biased region" description="Low complexity" evidence="1">
    <location>
        <begin position="34"/>
        <end position="45"/>
    </location>
</feature>
<feature type="region of interest" description="Disordered" evidence="1">
    <location>
        <begin position="30"/>
        <end position="57"/>
    </location>
</feature>
<feature type="compositionally biased region" description="Polar residues" evidence="1">
    <location>
        <begin position="181"/>
        <end position="195"/>
    </location>
</feature>
<keyword evidence="3" id="KW-1185">Reference proteome</keyword>
<protein>
    <submittedName>
        <fullName evidence="2">Uncharacterized protein</fullName>
    </submittedName>
</protein>
<feature type="region of interest" description="Disordered" evidence="1">
    <location>
        <begin position="168"/>
        <end position="195"/>
    </location>
</feature>
<feature type="compositionally biased region" description="Acidic residues" evidence="1">
    <location>
        <begin position="168"/>
        <end position="180"/>
    </location>
</feature>
<proteinExistence type="predicted"/>
<evidence type="ECO:0000313" key="2">
    <source>
        <dbReference type="EMBL" id="KZT50097.1"/>
    </source>
</evidence>
<dbReference type="AlphaFoldDB" id="A0A165C1F5"/>
<name>A0A165C1F5_9BASI</name>
<dbReference type="EMBL" id="KV424237">
    <property type="protein sequence ID" value="KZT50097.1"/>
    <property type="molecule type" value="Genomic_DNA"/>
</dbReference>
<accession>A0A165C1F5</accession>
<dbReference type="OrthoDB" id="3349724at2759"/>